<reference evidence="2 3" key="1">
    <citation type="submission" date="2018-10" db="EMBL/GenBank/DDBJ databases">
        <title>A high-quality apple genome assembly.</title>
        <authorList>
            <person name="Hu J."/>
        </authorList>
    </citation>
    <scope>NUCLEOTIDE SEQUENCE [LARGE SCALE GENOMIC DNA]</scope>
    <source>
        <strain evidence="3">cv. HFTH1</strain>
        <tissue evidence="2">Young leaf</tissue>
    </source>
</reference>
<accession>A0A498IBZ5</accession>
<evidence type="ECO:0000313" key="3">
    <source>
        <dbReference type="Proteomes" id="UP000290289"/>
    </source>
</evidence>
<protein>
    <submittedName>
        <fullName evidence="2">Uncharacterized protein</fullName>
    </submittedName>
</protein>
<name>A0A498IBZ5_MALDO</name>
<evidence type="ECO:0000256" key="1">
    <source>
        <dbReference type="SAM" id="MobiDB-lite"/>
    </source>
</evidence>
<gene>
    <name evidence="2" type="ORF">DVH24_040731</name>
</gene>
<organism evidence="2 3">
    <name type="scientific">Malus domestica</name>
    <name type="common">Apple</name>
    <name type="synonym">Pyrus malus</name>
    <dbReference type="NCBI Taxonomy" id="3750"/>
    <lineage>
        <taxon>Eukaryota</taxon>
        <taxon>Viridiplantae</taxon>
        <taxon>Streptophyta</taxon>
        <taxon>Embryophyta</taxon>
        <taxon>Tracheophyta</taxon>
        <taxon>Spermatophyta</taxon>
        <taxon>Magnoliopsida</taxon>
        <taxon>eudicotyledons</taxon>
        <taxon>Gunneridae</taxon>
        <taxon>Pentapetalae</taxon>
        <taxon>rosids</taxon>
        <taxon>fabids</taxon>
        <taxon>Rosales</taxon>
        <taxon>Rosaceae</taxon>
        <taxon>Amygdaloideae</taxon>
        <taxon>Maleae</taxon>
        <taxon>Malus</taxon>
    </lineage>
</organism>
<proteinExistence type="predicted"/>
<feature type="region of interest" description="Disordered" evidence="1">
    <location>
        <begin position="197"/>
        <end position="225"/>
    </location>
</feature>
<keyword evidence="3" id="KW-1185">Reference proteome</keyword>
<sequence>MEHFEVYQEKDRLGFEIRDITAQLDNPGNHDQNPTSVQQPVQLLVKFVHNFHYKFTNTAIDRTETTIREYDRIKERSCGFDIDKLKDYKYSFGIFTSMLLLTGVRIRREAIVKLIINGGLKIRNKYCYRGRQVLGLHVYVRSEYLRVRCNFCTVGRGTRMMEARLAQLTNDDNSNKGMVPASYPAINKVLKRVRVGSTSADDGESPSHDDVEEEGRERKRRKIRVHSEVAEKESILSGLPISSAY</sequence>
<evidence type="ECO:0000313" key="2">
    <source>
        <dbReference type="EMBL" id="RXH79584.1"/>
    </source>
</evidence>
<dbReference type="AlphaFoldDB" id="A0A498IBZ5"/>
<comment type="caution">
    <text evidence="2">The sequence shown here is derived from an EMBL/GenBank/DDBJ whole genome shotgun (WGS) entry which is preliminary data.</text>
</comment>
<dbReference type="EMBL" id="RDQH01000339">
    <property type="protein sequence ID" value="RXH79584.1"/>
    <property type="molecule type" value="Genomic_DNA"/>
</dbReference>
<dbReference type="Proteomes" id="UP000290289">
    <property type="component" value="Chromosome 13"/>
</dbReference>